<dbReference type="SUPFAM" id="SSF141868">
    <property type="entry name" value="EAL domain-like"/>
    <property type="match status" value="1"/>
</dbReference>
<dbReference type="Pfam" id="PF00563">
    <property type="entry name" value="EAL"/>
    <property type="match status" value="1"/>
</dbReference>
<evidence type="ECO:0000313" key="4">
    <source>
        <dbReference type="Proteomes" id="UP000424872"/>
    </source>
</evidence>
<reference evidence="2" key="3">
    <citation type="submission" date="2023-07" db="EMBL/GenBank/DDBJ databases">
        <title>The extreme plant-growth-promoting properties of Pantoea phytobeneficialis PF55 revealed by functional and genomic analysis.</title>
        <authorList>
            <person name="Nascimento F.X."/>
            <person name="Marcio R.J."/>
        </authorList>
    </citation>
    <scope>NUCLEOTIDE SEQUENCE</scope>
    <source>
        <strain evidence="2">PF55</strain>
    </source>
</reference>
<protein>
    <submittedName>
        <fullName evidence="3">Diguanylate phosphodiesterase</fullName>
    </submittedName>
    <submittedName>
        <fullName evidence="2">EAL domain-containing protein</fullName>
    </submittedName>
</protein>
<organism evidence="3 4">
    <name type="scientific">Pantoea phytobeneficialis</name>
    <dbReference type="NCBI Taxonomy" id="2052056"/>
    <lineage>
        <taxon>Bacteria</taxon>
        <taxon>Pseudomonadati</taxon>
        <taxon>Pseudomonadota</taxon>
        <taxon>Gammaproteobacteria</taxon>
        <taxon>Enterobacterales</taxon>
        <taxon>Erwiniaceae</taxon>
        <taxon>Pantoea</taxon>
    </lineage>
</organism>
<gene>
    <name evidence="3" type="ORF">CTZ24_12395</name>
    <name evidence="2" type="ORF">Q3404_26240</name>
</gene>
<dbReference type="EMBL" id="JAUOOM010000047">
    <property type="protein sequence ID" value="MDO6410074.1"/>
    <property type="molecule type" value="Genomic_DNA"/>
</dbReference>
<proteinExistence type="predicted"/>
<dbReference type="InterPro" id="IPR001633">
    <property type="entry name" value="EAL_dom"/>
</dbReference>
<dbReference type="AlphaFoldDB" id="A0AAP9H5L6"/>
<accession>A0AAP9H5L6</accession>
<dbReference type="EMBL" id="CP024636">
    <property type="protein sequence ID" value="QGR07175.1"/>
    <property type="molecule type" value="Genomic_DNA"/>
</dbReference>
<evidence type="ECO:0000259" key="1">
    <source>
        <dbReference type="PROSITE" id="PS50883"/>
    </source>
</evidence>
<dbReference type="InterPro" id="IPR035919">
    <property type="entry name" value="EAL_sf"/>
</dbReference>
<evidence type="ECO:0000313" key="5">
    <source>
        <dbReference type="Proteomes" id="UP001171299"/>
    </source>
</evidence>
<sequence>MSNPQQYTFILEPVYGLSGNLFAWELLTRFVDDADIKHMRNPAREAVFFSHLPVEQKWQLFLRQIDQLERLYQKGFRQIISVNINRDIVSSIFSDEKTQQRLALLPFFRFEISSFFIARFTRADLLILKGLAKIAPLWLDDFGPGYSSLTMMSSGIFECVKIDKAFFWQYGESHIFDLLLGHLNDLCSGVIIEGVENQRHIEILAHKAIYGMQGYHWDGVYLDDFINKSWVATSTSDPCGKQLCQKKNLRSFM</sequence>
<evidence type="ECO:0000313" key="2">
    <source>
        <dbReference type="EMBL" id="MDO6410074.1"/>
    </source>
</evidence>
<dbReference type="RefSeq" id="WP_208723663.1">
    <property type="nucleotide sequence ID" value="NZ_CP024636.1"/>
</dbReference>
<name>A0AAP9H5L6_9GAMM</name>
<dbReference type="Proteomes" id="UP001171299">
    <property type="component" value="Unassembled WGS sequence"/>
</dbReference>
<dbReference type="SMART" id="SM00052">
    <property type="entry name" value="EAL"/>
    <property type="match status" value="1"/>
</dbReference>
<dbReference type="KEGG" id="ppho:CTZ24_12395"/>
<dbReference type="PROSITE" id="PS50883">
    <property type="entry name" value="EAL"/>
    <property type="match status" value="1"/>
</dbReference>
<feature type="domain" description="EAL" evidence="1">
    <location>
        <begin position="1"/>
        <end position="234"/>
    </location>
</feature>
<dbReference type="Gene3D" id="3.20.20.450">
    <property type="entry name" value="EAL domain"/>
    <property type="match status" value="1"/>
</dbReference>
<dbReference type="Proteomes" id="UP000424872">
    <property type="component" value="Chromosome"/>
</dbReference>
<reference evidence="3" key="2">
    <citation type="journal article" date="2020" name="Environ. Microbiol.">
        <title>The extreme plant-growth-promoting properties of Pantoea phytobeneficialis MSR2 revealed by functional and genomic analysis.</title>
        <authorList>
            <person name="Nascimento F.X."/>
            <person name="Hernandez A.G."/>
            <person name="Glick B.R."/>
            <person name="Rossi M.J."/>
        </authorList>
    </citation>
    <scope>NUCLEOTIDE SEQUENCE</scope>
    <source>
        <strain evidence="3">MSR2</strain>
    </source>
</reference>
<evidence type="ECO:0000313" key="3">
    <source>
        <dbReference type="EMBL" id="QGR07175.1"/>
    </source>
</evidence>
<reference evidence="4" key="1">
    <citation type="submission" date="2017-11" db="EMBL/GenBank/DDBJ databases">
        <title>Genome sequence of Pantoea sp. MSR2.</title>
        <authorList>
            <person name="Nascimento F.X."/>
        </authorList>
    </citation>
    <scope>NUCLEOTIDE SEQUENCE [LARGE SCALE GENOMIC DNA]</scope>
    <source>
        <strain evidence="4">MSR2</strain>
    </source>
</reference>
<keyword evidence="5" id="KW-1185">Reference proteome</keyword>